<dbReference type="InterPro" id="IPR028087">
    <property type="entry name" value="Tad_N"/>
</dbReference>
<dbReference type="eggNOG" id="ENOG5031HNU">
    <property type="taxonomic scope" value="Bacteria"/>
</dbReference>
<evidence type="ECO:0000313" key="3">
    <source>
        <dbReference type="EMBL" id="EDN80155.1"/>
    </source>
</evidence>
<gene>
    <name evidence="3" type="ORF">ACTODO_00594</name>
</gene>
<dbReference type="EMBL" id="AAYI02000004">
    <property type="protein sequence ID" value="EDN80155.1"/>
    <property type="molecule type" value="Genomic_DNA"/>
</dbReference>
<protein>
    <submittedName>
        <fullName evidence="3">TadE-like protein</fullName>
    </submittedName>
</protein>
<keyword evidence="1" id="KW-0472">Membrane</keyword>
<dbReference type="Pfam" id="PF13400">
    <property type="entry name" value="Tad"/>
    <property type="match status" value="1"/>
</dbReference>
<proteinExistence type="predicted"/>
<keyword evidence="4" id="KW-1185">Reference proteome</keyword>
<evidence type="ECO:0000313" key="4">
    <source>
        <dbReference type="Proteomes" id="UP000003553"/>
    </source>
</evidence>
<reference evidence="3" key="1">
    <citation type="submission" date="2007-04" db="EMBL/GenBank/DDBJ databases">
        <authorList>
            <person name="Fulton L."/>
            <person name="Clifton S."/>
            <person name="Fulton B."/>
            <person name="Xu J."/>
            <person name="Minx P."/>
            <person name="Pepin K.H."/>
            <person name="Johnson M."/>
            <person name="Thiruvilangam P."/>
            <person name="Bhonagiri V."/>
            <person name="Nash W.E."/>
            <person name="Mardis E.R."/>
            <person name="Wilson R.K."/>
        </authorList>
    </citation>
    <scope>NUCLEOTIDE SEQUENCE [LARGE SCALE GENOMIC DNA]</scope>
    <source>
        <strain evidence="3">ATCC 17982</strain>
    </source>
</reference>
<reference evidence="3" key="2">
    <citation type="submission" date="2015-05" db="EMBL/GenBank/DDBJ databases">
        <title>Draft genome sequence of Actinomyces odontolyticus (ATCC 17982).</title>
        <authorList>
            <person name="Sudarsanam P."/>
            <person name="Ley R."/>
            <person name="Guruge J."/>
            <person name="Turnbaugh P.J."/>
            <person name="Mahowald M."/>
            <person name="Liep D."/>
            <person name="Gordon J."/>
        </authorList>
    </citation>
    <scope>NUCLEOTIDE SEQUENCE</scope>
    <source>
        <strain evidence="3">ATCC 17982</strain>
    </source>
</reference>
<feature type="transmembrane region" description="Helical" evidence="1">
    <location>
        <begin position="27"/>
        <end position="49"/>
    </location>
</feature>
<evidence type="ECO:0000259" key="2">
    <source>
        <dbReference type="Pfam" id="PF13400"/>
    </source>
</evidence>
<dbReference type="NCBIfam" id="TIGR03816">
    <property type="entry name" value="tadE_like_DECH"/>
    <property type="match status" value="1"/>
</dbReference>
<accession>A7BAD1</accession>
<keyword evidence="1" id="KW-1133">Transmembrane helix</keyword>
<evidence type="ECO:0000256" key="1">
    <source>
        <dbReference type="SAM" id="Phobius"/>
    </source>
</evidence>
<dbReference type="InterPro" id="IPR021202">
    <property type="entry name" value="Rv3654c-like"/>
</dbReference>
<organism evidence="3 4">
    <name type="scientific">Schaalia dentiphila ATCC 17982</name>
    <dbReference type="NCBI Taxonomy" id="411466"/>
    <lineage>
        <taxon>Bacteria</taxon>
        <taxon>Bacillati</taxon>
        <taxon>Actinomycetota</taxon>
        <taxon>Actinomycetes</taxon>
        <taxon>Actinomycetales</taxon>
        <taxon>Actinomycetaceae</taxon>
        <taxon>Schaalia</taxon>
        <taxon>Schaalia dentiphila</taxon>
    </lineage>
</organism>
<name>A7BAD1_9ACTO</name>
<feature type="domain" description="Putative Flp pilus-assembly TadG-like N-terminal" evidence="2">
    <location>
        <begin position="23"/>
        <end position="68"/>
    </location>
</feature>
<dbReference type="AlphaFoldDB" id="A7BAD1"/>
<keyword evidence="1" id="KW-0812">Transmembrane</keyword>
<dbReference type="HOGENOM" id="CLU_104210_3_1_11"/>
<comment type="caution">
    <text evidence="3">The sequence shown here is derived from an EMBL/GenBank/DDBJ whole genome shotgun (WGS) entry which is preliminary data.</text>
</comment>
<dbReference type="Proteomes" id="UP000003553">
    <property type="component" value="Unassembled WGS sequence"/>
</dbReference>
<sequence length="135" mass="13831">MAAVYRGEPVVYGRAGDRSDEEGSGTINSVGLIVLALVLVVVLGGVGVAHRERVRLQAVADLAALAGAEQSATAGWEDVGERPCGAAFAVAEANGVGVQSCEVRDLDCLVVLTQPVRIAGYSTNVSARARAGPER</sequence>